<evidence type="ECO:0000313" key="3">
    <source>
        <dbReference type="Proteomes" id="UP000605846"/>
    </source>
</evidence>
<evidence type="ECO:0000256" key="1">
    <source>
        <dbReference type="SAM" id="Phobius"/>
    </source>
</evidence>
<keyword evidence="1" id="KW-0812">Transmembrane</keyword>
<comment type="caution">
    <text evidence="2">The sequence shown here is derived from an EMBL/GenBank/DDBJ whole genome shotgun (WGS) entry which is preliminary data.</text>
</comment>
<dbReference type="AlphaFoldDB" id="A0A8H7BT98"/>
<accession>A0A8H7BT98</accession>
<dbReference type="OrthoDB" id="2340007at2759"/>
<keyword evidence="1" id="KW-1133">Transmembrane helix</keyword>
<reference evidence="2" key="1">
    <citation type="submission" date="2020-01" db="EMBL/GenBank/DDBJ databases">
        <title>Genome Sequencing of Three Apophysomyces-Like Fungal Strains Confirms a Novel Fungal Genus in the Mucoromycota with divergent Burkholderia-like Endosymbiotic Bacteria.</title>
        <authorList>
            <person name="Stajich J.E."/>
            <person name="Macias A.M."/>
            <person name="Carter-House D."/>
            <person name="Lovett B."/>
            <person name="Kasson L.R."/>
            <person name="Berry K."/>
            <person name="Grigoriev I."/>
            <person name="Chang Y."/>
            <person name="Spatafora J."/>
            <person name="Kasson M.T."/>
        </authorList>
    </citation>
    <scope>NUCLEOTIDE SEQUENCE</scope>
    <source>
        <strain evidence="2">NRRL A-21654</strain>
    </source>
</reference>
<organism evidence="2 3">
    <name type="scientific">Apophysomyces ossiformis</name>
    <dbReference type="NCBI Taxonomy" id="679940"/>
    <lineage>
        <taxon>Eukaryota</taxon>
        <taxon>Fungi</taxon>
        <taxon>Fungi incertae sedis</taxon>
        <taxon>Mucoromycota</taxon>
        <taxon>Mucoromycotina</taxon>
        <taxon>Mucoromycetes</taxon>
        <taxon>Mucorales</taxon>
        <taxon>Mucorineae</taxon>
        <taxon>Mucoraceae</taxon>
        <taxon>Apophysomyces</taxon>
    </lineage>
</organism>
<keyword evidence="1" id="KW-0472">Membrane</keyword>
<gene>
    <name evidence="2" type="ORF">EC973_008536</name>
</gene>
<sequence>MPISVPIIILCLRATVLTITVAIVVFSFVLYTINTKPIFSLIRDEDIDTVEVITNMIHDRRLIVTLVAAQASIFCELLMIDYFPSDDTPPTGVWQLVENALQTMIPASLFLSWIFCDVFDDDLSSIGIDNICHSCLLGCNELYALKLAVRVALILETGFAVVNFGQAVYSYLTSHSIQLTLEDGDDKTGFLEVCDKGIHLIWVLEGGLNYLE</sequence>
<name>A0A8H7BT98_9FUNG</name>
<protein>
    <submittedName>
        <fullName evidence="2">Uncharacterized protein</fullName>
    </submittedName>
</protein>
<dbReference type="EMBL" id="JABAYA010000074">
    <property type="protein sequence ID" value="KAF7726662.1"/>
    <property type="molecule type" value="Genomic_DNA"/>
</dbReference>
<keyword evidence="3" id="KW-1185">Reference proteome</keyword>
<evidence type="ECO:0000313" key="2">
    <source>
        <dbReference type="EMBL" id="KAF7726662.1"/>
    </source>
</evidence>
<dbReference type="Proteomes" id="UP000605846">
    <property type="component" value="Unassembled WGS sequence"/>
</dbReference>
<proteinExistence type="predicted"/>
<feature type="transmembrane region" description="Helical" evidence="1">
    <location>
        <begin position="6"/>
        <end position="33"/>
    </location>
</feature>